<dbReference type="EMBL" id="JADCNM010000005">
    <property type="protein sequence ID" value="KAG0483663.1"/>
    <property type="molecule type" value="Genomic_DNA"/>
</dbReference>
<evidence type="ECO:0000259" key="2">
    <source>
        <dbReference type="PROSITE" id="PS51767"/>
    </source>
</evidence>
<dbReference type="PANTHER" id="PTHR13683:SF798">
    <property type="entry name" value="ASPARTYL PROTEASE AED3-LIKE"/>
    <property type="match status" value="1"/>
</dbReference>
<name>A0A835RC27_VANPL</name>
<dbReference type="InterPro" id="IPR032799">
    <property type="entry name" value="TAXi_C"/>
</dbReference>
<protein>
    <recommendedName>
        <fullName evidence="2">Peptidase A1 domain-containing protein</fullName>
    </recommendedName>
</protein>
<dbReference type="GO" id="GO:0004190">
    <property type="term" value="F:aspartic-type endopeptidase activity"/>
    <property type="evidence" value="ECO:0007669"/>
    <property type="project" value="InterPro"/>
</dbReference>
<gene>
    <name evidence="3" type="ORF">HPP92_011747</name>
</gene>
<dbReference type="Proteomes" id="UP000639772">
    <property type="component" value="Unassembled WGS sequence"/>
</dbReference>
<reference evidence="3 4" key="1">
    <citation type="journal article" date="2020" name="Nat. Food">
        <title>A phased Vanilla planifolia genome enables genetic improvement of flavour and production.</title>
        <authorList>
            <person name="Hasing T."/>
            <person name="Tang H."/>
            <person name="Brym M."/>
            <person name="Khazi F."/>
            <person name="Huang T."/>
            <person name="Chambers A.H."/>
        </authorList>
    </citation>
    <scope>NUCLEOTIDE SEQUENCE [LARGE SCALE GENOMIC DNA]</scope>
    <source>
        <tissue evidence="3">Leaf</tissue>
    </source>
</reference>
<dbReference type="PANTHER" id="PTHR13683">
    <property type="entry name" value="ASPARTYL PROTEASES"/>
    <property type="match status" value="1"/>
</dbReference>
<dbReference type="AlphaFoldDB" id="A0A835RC27"/>
<dbReference type="GO" id="GO:0006508">
    <property type="term" value="P:proteolysis"/>
    <property type="evidence" value="ECO:0007669"/>
    <property type="project" value="InterPro"/>
</dbReference>
<dbReference type="InterPro" id="IPR001461">
    <property type="entry name" value="Aspartic_peptidase_A1"/>
</dbReference>
<organism evidence="3 4">
    <name type="scientific">Vanilla planifolia</name>
    <name type="common">Vanilla</name>
    <dbReference type="NCBI Taxonomy" id="51239"/>
    <lineage>
        <taxon>Eukaryota</taxon>
        <taxon>Viridiplantae</taxon>
        <taxon>Streptophyta</taxon>
        <taxon>Embryophyta</taxon>
        <taxon>Tracheophyta</taxon>
        <taxon>Spermatophyta</taxon>
        <taxon>Magnoliopsida</taxon>
        <taxon>Liliopsida</taxon>
        <taxon>Asparagales</taxon>
        <taxon>Orchidaceae</taxon>
        <taxon>Vanilloideae</taxon>
        <taxon>Vanilleae</taxon>
        <taxon>Vanilla</taxon>
    </lineage>
</organism>
<sequence length="154" mass="16298">MTGVRVGSRRVSIPPPALVFDPKTGAGTIFDSGTMFTRLVAPAYTAVRDEFRRRVANSTTTVSSLGGFDTCFNGPVTVPTITFEFDGGLSVTLAEENVMIHSSSGGLSCLAMAAAPDNVNAVVNVIASMQQVNHRVLFDVPNGRVGVSRERCTM</sequence>
<dbReference type="OrthoDB" id="2747330at2759"/>
<dbReference type="InterPro" id="IPR021109">
    <property type="entry name" value="Peptidase_aspartic_dom_sf"/>
</dbReference>
<evidence type="ECO:0000313" key="3">
    <source>
        <dbReference type="EMBL" id="KAG0483663.1"/>
    </source>
</evidence>
<dbReference type="SUPFAM" id="SSF50630">
    <property type="entry name" value="Acid proteases"/>
    <property type="match status" value="1"/>
</dbReference>
<comment type="similarity">
    <text evidence="1">Belongs to the peptidase A1 family.</text>
</comment>
<dbReference type="Gene3D" id="2.40.70.10">
    <property type="entry name" value="Acid Proteases"/>
    <property type="match status" value="1"/>
</dbReference>
<comment type="caution">
    <text evidence="3">The sequence shown here is derived from an EMBL/GenBank/DDBJ whole genome shotgun (WGS) entry which is preliminary data.</text>
</comment>
<feature type="domain" description="Peptidase A1" evidence="2">
    <location>
        <begin position="1"/>
        <end position="148"/>
    </location>
</feature>
<dbReference type="PROSITE" id="PS51767">
    <property type="entry name" value="PEPTIDASE_A1"/>
    <property type="match status" value="1"/>
</dbReference>
<accession>A0A835RC27</accession>
<dbReference type="InterPro" id="IPR033121">
    <property type="entry name" value="PEPTIDASE_A1"/>
</dbReference>
<evidence type="ECO:0000256" key="1">
    <source>
        <dbReference type="ARBA" id="ARBA00007447"/>
    </source>
</evidence>
<dbReference type="Pfam" id="PF14541">
    <property type="entry name" value="TAXi_C"/>
    <property type="match status" value="1"/>
</dbReference>
<evidence type="ECO:0000313" key="4">
    <source>
        <dbReference type="Proteomes" id="UP000639772"/>
    </source>
</evidence>
<proteinExistence type="inferred from homology"/>